<proteinExistence type="predicted"/>
<dbReference type="Gene3D" id="3.90.1150.10">
    <property type="entry name" value="Aspartate Aminotransferase, domain 1"/>
    <property type="match status" value="1"/>
</dbReference>
<protein>
    <recommendedName>
        <fullName evidence="1">Aminotransferase class I/classII large domain-containing protein</fullName>
    </recommendedName>
</protein>
<accession>A0ABT1UR87</accession>
<dbReference type="InterPro" id="IPR004839">
    <property type="entry name" value="Aminotransferase_I/II_large"/>
</dbReference>
<dbReference type="InterPro" id="IPR015424">
    <property type="entry name" value="PyrdxlP-dep_Trfase"/>
</dbReference>
<evidence type="ECO:0000259" key="1">
    <source>
        <dbReference type="Pfam" id="PF00155"/>
    </source>
</evidence>
<gene>
    <name evidence="2" type="ORF">NP777_04925</name>
</gene>
<evidence type="ECO:0000313" key="3">
    <source>
        <dbReference type="Proteomes" id="UP001204746"/>
    </source>
</evidence>
<dbReference type="SUPFAM" id="SSF53383">
    <property type="entry name" value="PLP-dependent transferases"/>
    <property type="match status" value="1"/>
</dbReference>
<dbReference type="InterPro" id="IPR015422">
    <property type="entry name" value="PyrdxlP-dep_Trfase_small"/>
</dbReference>
<dbReference type="EMBL" id="JANIAA010000002">
    <property type="protein sequence ID" value="MCQ8187608.1"/>
    <property type="molecule type" value="Genomic_DNA"/>
</dbReference>
<evidence type="ECO:0000313" key="2">
    <source>
        <dbReference type="EMBL" id="MCQ8187608.1"/>
    </source>
</evidence>
<reference evidence="2 3" key="1">
    <citation type="submission" date="2022-07" db="EMBL/GenBank/DDBJ databases">
        <authorList>
            <person name="Phongsopitanun W."/>
            <person name="Tanasupawat S."/>
        </authorList>
    </citation>
    <scope>NUCLEOTIDE SEQUENCE [LARGE SCALE GENOMIC DNA]</scope>
    <source>
        <strain evidence="2 3">RCU-064</strain>
    </source>
</reference>
<dbReference type="RefSeq" id="WP_256648794.1">
    <property type="nucleotide sequence ID" value="NZ_JANIAA010000002.1"/>
</dbReference>
<feature type="domain" description="Aminotransferase class I/classII large" evidence="1">
    <location>
        <begin position="3"/>
        <end position="101"/>
    </location>
</feature>
<name>A0ABT1UR87_9ACTN</name>
<organism evidence="2 3">
    <name type="scientific">Streptomyces rugosispiralis</name>
    <dbReference type="NCBI Taxonomy" id="2967341"/>
    <lineage>
        <taxon>Bacteria</taxon>
        <taxon>Bacillati</taxon>
        <taxon>Actinomycetota</taxon>
        <taxon>Actinomycetes</taxon>
        <taxon>Kitasatosporales</taxon>
        <taxon>Streptomycetaceae</taxon>
        <taxon>Streptomyces</taxon>
    </lineage>
</organism>
<comment type="caution">
    <text evidence="2">The sequence shown here is derived from an EMBL/GenBank/DDBJ whole genome shotgun (WGS) entry which is preliminary data.</text>
</comment>
<sequence>MVWTSRILQDALAHLIEDPGARRAVDAARERYAVRRGLLRDARRDEGVDVRCEDGLVLWVPVAQEQSALLHLASYGVTVAPGSPCHSGTPVPAHVRITTCAPPRSARAVVGSRVSEAAHTSSDCPWASGNMSRRRPS</sequence>
<dbReference type="Pfam" id="PF00155">
    <property type="entry name" value="Aminotran_1_2"/>
    <property type="match status" value="1"/>
</dbReference>
<keyword evidence="3" id="KW-1185">Reference proteome</keyword>
<dbReference type="Proteomes" id="UP001204746">
    <property type="component" value="Unassembled WGS sequence"/>
</dbReference>